<geneLocation type="plasmid" evidence="2">
    <name>pSD10</name>
</geneLocation>
<evidence type="ECO:0000313" key="2">
    <source>
        <dbReference type="EMBL" id="AAK62520.1"/>
    </source>
</evidence>
<evidence type="ECO:0000256" key="1">
    <source>
        <dbReference type="SAM" id="MobiDB-lite"/>
    </source>
</evidence>
<sequence>MAAFLPSRETRYSITASSPLARMTRYPSTVPNSASDGSWFLRNSASREGVSTAESRSPVTKLYAVEMPATIAPLALRDEQCQNSPSRTTGPCVSETGRIAPDGCRSHWTSGASAGRPFSVTRGGLHWPSAATGVSSSWTSAAGVSGEDATGKSAGLSSPVTPRHTRNATIASARSTSAPETSHARPNGLEESASALAISGLQSVLSGWGRIRRRSA</sequence>
<dbReference type="EMBL" id="AY034092">
    <property type="protein sequence ID" value="AAK62520.1"/>
    <property type="molecule type" value="Genomic_DNA"/>
</dbReference>
<proteinExistence type="predicted"/>
<feature type="region of interest" description="Disordered" evidence="1">
    <location>
        <begin position="136"/>
        <end position="191"/>
    </location>
</feature>
<name>Q8VPM7_9MICC</name>
<dbReference type="AlphaFoldDB" id="Q8VPM7"/>
<keyword evidence="2" id="KW-0614">Plasmid</keyword>
<protein>
    <submittedName>
        <fullName evidence="2">Putative proteophosphoglycan</fullName>
    </submittedName>
</protein>
<feature type="compositionally biased region" description="Polar residues" evidence="1">
    <location>
        <begin position="167"/>
        <end position="180"/>
    </location>
</feature>
<accession>Q8VPM7</accession>
<organism evidence="2">
    <name type="scientific">Micrococcus sp. 28</name>
    <dbReference type="NCBI Taxonomy" id="161213"/>
    <lineage>
        <taxon>Bacteria</taxon>
        <taxon>Bacillati</taxon>
        <taxon>Actinomycetota</taxon>
        <taxon>Actinomycetes</taxon>
        <taxon>Micrococcales</taxon>
        <taxon>Micrococcaceae</taxon>
        <taxon>Micrococcus</taxon>
    </lineage>
</organism>
<reference evidence="2" key="1">
    <citation type="submission" date="2001-05" db="EMBL/GenBank/DDBJ databases">
        <title>A 50 kb plasmid rich in mobile gene sequences isolated from a marine Micrococcus.</title>
        <authorList>
            <person name="Zhong Z."/>
            <person name="Caspi R."/>
            <person name="Mincer T."/>
            <person name="Helinski D."/>
            <person name="Knauf V."/>
            <person name="Boardman K."/>
            <person name="Wilkinson J.E."/>
            <person name="Shea T."/>
            <person name="DeLoughery C."/>
            <person name="Toukdarian A."/>
        </authorList>
    </citation>
    <scope>NUCLEOTIDE SEQUENCE</scope>
    <source>
        <strain evidence="2">28</strain>
        <plasmid evidence="2">pSD10</plasmid>
    </source>
</reference>